<evidence type="ECO:0000259" key="1">
    <source>
        <dbReference type="Pfam" id="PF00931"/>
    </source>
</evidence>
<dbReference type="Proteomes" id="UP000017836">
    <property type="component" value="Unassembled WGS sequence"/>
</dbReference>
<dbReference type="EMBL" id="KI393866">
    <property type="protein sequence ID" value="ERN06848.1"/>
    <property type="molecule type" value="Genomic_DNA"/>
</dbReference>
<evidence type="ECO:0000313" key="2">
    <source>
        <dbReference type="EMBL" id="ERN06848.1"/>
    </source>
</evidence>
<sequence length="303" mass="33406">MNINNRFKEQPSFDTVIVVTVSATTNILNIQKKIGKRLGLDLSSCGEEDSKDKLLGALRRKKYLWHELKLESIGIPRPKNESGCKILVSSRNQDVCTDTGAEFIIEVKKLSEAEAWRLFIKRAGGNVTSPSIKPHAGTLLKKFLCIGEGLVDRLGSLRATHNKVATLVGSLKSSCMLENGEEEGEFLVREGASLREAPDATEWEAVDRISLSENELEFLPELSQGNNNETLAAIPSQQVVSLNAWDAFVCLILVVHGLNLFRLLFPITFSGSPCAHIKRMQLPARITTNWRAPTTPGFGPLVL</sequence>
<dbReference type="eggNOG" id="KOG4658">
    <property type="taxonomic scope" value="Eukaryota"/>
</dbReference>
<reference evidence="3" key="1">
    <citation type="journal article" date="2013" name="Science">
        <title>The Amborella genome and the evolution of flowering plants.</title>
        <authorList>
            <consortium name="Amborella Genome Project"/>
        </authorList>
    </citation>
    <scope>NUCLEOTIDE SEQUENCE [LARGE SCALE GENOMIC DNA]</scope>
</reference>
<dbReference type="HOGENOM" id="CLU_919327_0_0_1"/>
<accession>W1PFX1</accession>
<name>W1PFX1_AMBTC</name>
<proteinExistence type="predicted"/>
<dbReference type="AlphaFoldDB" id="W1PFX1"/>
<dbReference type="InterPro" id="IPR027417">
    <property type="entry name" value="P-loop_NTPase"/>
</dbReference>
<dbReference type="Gene3D" id="3.40.50.300">
    <property type="entry name" value="P-loop containing nucleotide triphosphate hydrolases"/>
    <property type="match status" value="1"/>
</dbReference>
<keyword evidence="3" id="KW-1185">Reference proteome</keyword>
<dbReference type="Gramene" id="ERN06848">
    <property type="protein sequence ID" value="ERN06848"/>
    <property type="gene ID" value="AMTR_s00005p00238210"/>
</dbReference>
<dbReference type="Pfam" id="PF00931">
    <property type="entry name" value="NB-ARC"/>
    <property type="match status" value="1"/>
</dbReference>
<dbReference type="SUPFAM" id="SSF52540">
    <property type="entry name" value="P-loop containing nucleoside triphosphate hydrolases"/>
    <property type="match status" value="1"/>
</dbReference>
<evidence type="ECO:0000313" key="3">
    <source>
        <dbReference type="Proteomes" id="UP000017836"/>
    </source>
</evidence>
<feature type="domain" description="NB-ARC" evidence="1">
    <location>
        <begin position="3"/>
        <end position="123"/>
    </location>
</feature>
<dbReference type="PANTHER" id="PTHR36766">
    <property type="entry name" value="PLANT BROAD-SPECTRUM MILDEW RESISTANCE PROTEIN RPW8"/>
    <property type="match status" value="1"/>
</dbReference>
<dbReference type="PANTHER" id="PTHR36766:SF46">
    <property type="entry name" value="AAA+ ATPASE DOMAIN-CONTAINING PROTEIN"/>
    <property type="match status" value="1"/>
</dbReference>
<protein>
    <recommendedName>
        <fullName evidence="1">NB-ARC domain-containing protein</fullName>
    </recommendedName>
</protein>
<gene>
    <name evidence="2" type="ORF">AMTR_s00005p00238210</name>
</gene>
<organism evidence="2 3">
    <name type="scientific">Amborella trichopoda</name>
    <dbReference type="NCBI Taxonomy" id="13333"/>
    <lineage>
        <taxon>Eukaryota</taxon>
        <taxon>Viridiplantae</taxon>
        <taxon>Streptophyta</taxon>
        <taxon>Embryophyta</taxon>
        <taxon>Tracheophyta</taxon>
        <taxon>Spermatophyta</taxon>
        <taxon>Magnoliopsida</taxon>
        <taxon>Amborellales</taxon>
        <taxon>Amborellaceae</taxon>
        <taxon>Amborella</taxon>
    </lineage>
</organism>
<dbReference type="InterPro" id="IPR002182">
    <property type="entry name" value="NB-ARC"/>
</dbReference>
<dbReference type="GO" id="GO:0043531">
    <property type="term" value="F:ADP binding"/>
    <property type="evidence" value="ECO:0007669"/>
    <property type="project" value="InterPro"/>
</dbReference>